<proteinExistence type="predicted"/>
<dbReference type="AlphaFoldDB" id="A0A0E9U6J7"/>
<organism evidence="1">
    <name type="scientific">Anguilla anguilla</name>
    <name type="common">European freshwater eel</name>
    <name type="synonym">Muraena anguilla</name>
    <dbReference type="NCBI Taxonomy" id="7936"/>
    <lineage>
        <taxon>Eukaryota</taxon>
        <taxon>Metazoa</taxon>
        <taxon>Chordata</taxon>
        <taxon>Craniata</taxon>
        <taxon>Vertebrata</taxon>
        <taxon>Euteleostomi</taxon>
        <taxon>Actinopterygii</taxon>
        <taxon>Neopterygii</taxon>
        <taxon>Teleostei</taxon>
        <taxon>Anguilliformes</taxon>
        <taxon>Anguillidae</taxon>
        <taxon>Anguilla</taxon>
    </lineage>
</organism>
<sequence length="20" mass="2303">MIKSMVMPSYIHHSENTLAI</sequence>
<reference evidence="1" key="1">
    <citation type="submission" date="2014-11" db="EMBL/GenBank/DDBJ databases">
        <authorList>
            <person name="Amaro Gonzalez C."/>
        </authorList>
    </citation>
    <scope>NUCLEOTIDE SEQUENCE</scope>
</reference>
<protein>
    <submittedName>
        <fullName evidence="1">Uncharacterized protein</fullName>
    </submittedName>
</protein>
<accession>A0A0E9U6J7</accession>
<evidence type="ECO:0000313" key="1">
    <source>
        <dbReference type="EMBL" id="JAH60598.1"/>
    </source>
</evidence>
<dbReference type="EMBL" id="GBXM01047979">
    <property type="protein sequence ID" value="JAH60598.1"/>
    <property type="molecule type" value="Transcribed_RNA"/>
</dbReference>
<name>A0A0E9U6J7_ANGAN</name>
<reference evidence="1" key="2">
    <citation type="journal article" date="2015" name="Fish Shellfish Immunol.">
        <title>Early steps in the European eel (Anguilla anguilla)-Vibrio vulnificus interaction in the gills: Role of the RtxA13 toxin.</title>
        <authorList>
            <person name="Callol A."/>
            <person name="Pajuelo D."/>
            <person name="Ebbesson L."/>
            <person name="Teles M."/>
            <person name="MacKenzie S."/>
            <person name="Amaro C."/>
        </authorList>
    </citation>
    <scope>NUCLEOTIDE SEQUENCE</scope>
</reference>